<dbReference type="Pfam" id="PF03033">
    <property type="entry name" value="Glyco_transf_28"/>
    <property type="match status" value="1"/>
</dbReference>
<evidence type="ECO:0000313" key="5">
    <source>
        <dbReference type="Proteomes" id="UP001497453"/>
    </source>
</evidence>
<gene>
    <name evidence="4" type="ORF">GFSPODELE1_LOCUS9108</name>
</gene>
<dbReference type="Gene3D" id="3.40.50.2000">
    <property type="entry name" value="Glycogen Phosphorylase B"/>
    <property type="match status" value="2"/>
</dbReference>
<dbReference type="InterPro" id="IPR004276">
    <property type="entry name" value="GlycoTrans_28_N"/>
</dbReference>
<feature type="region of interest" description="Disordered" evidence="2">
    <location>
        <begin position="1"/>
        <end position="24"/>
    </location>
</feature>
<dbReference type="SMART" id="SM00233">
    <property type="entry name" value="PH"/>
    <property type="match status" value="1"/>
</dbReference>
<dbReference type="InterPro" id="IPR001849">
    <property type="entry name" value="PH_domain"/>
</dbReference>
<feature type="compositionally biased region" description="Low complexity" evidence="2">
    <location>
        <begin position="575"/>
        <end position="618"/>
    </location>
</feature>
<dbReference type="InterPro" id="IPR002213">
    <property type="entry name" value="UDP_glucos_trans"/>
</dbReference>
<reference evidence="5" key="1">
    <citation type="submission" date="2024-04" db="EMBL/GenBank/DDBJ databases">
        <authorList>
            <person name="Shaw F."/>
            <person name="Minotto A."/>
        </authorList>
    </citation>
    <scope>NUCLEOTIDE SEQUENCE [LARGE SCALE GENOMIC DNA]</scope>
</reference>
<dbReference type="SUPFAM" id="SSF50729">
    <property type="entry name" value="PH domain-like"/>
    <property type="match status" value="1"/>
</dbReference>
<evidence type="ECO:0000313" key="4">
    <source>
        <dbReference type="EMBL" id="CAL1713007.1"/>
    </source>
</evidence>
<evidence type="ECO:0000259" key="3">
    <source>
        <dbReference type="SMART" id="SM00233"/>
    </source>
</evidence>
<feature type="region of interest" description="Disordered" evidence="2">
    <location>
        <begin position="567"/>
        <end position="620"/>
    </location>
</feature>
<sequence>MTTEGEGSTTTHPSQSLNLDSDQTPVECPTISQIVSDVALYKQVIEDPEKASLVLDNESIKNFTELVGKDLDTPERSLADRFAQLSVEDLNWIEEKPKRYTEEPDGYAEDENASVESDATTVSVTPITEDERQNMLALKLPPEEIVSLLREEFGDLAPPEIEERLLIETDAALVQDVIVLGVIHVTTHRLSFHASLPESRPDLFPSGGVIKSGSAVIHRTGLHRKRRVWLELSQDFLCSFPSASEDDRIRPLKSFLLSSMVARPEDIHHPRFIRVFLSGNNVREEIVLEFDTLEATREWRRELMGAIFLYKHKLMASLKPSDTEDSDGVKISIPLPCIEGINHGRFADLLHLVTLQVDCENHNHNEANASNGKRTMHSEPSHGLQSIQFGIASFDITLDGLEQIVETSKKRVFADDGSPLRTKVIVDYASVTLNDLQQCRAGILTDETDDGSKGKLVCDMLGIPYGPNIWMTQARLHSGPITSGYLVVSPRWIGFWSRSLTLEDEKYRIQVLAIRSVSTTEPWYKGIPKYGLQLDIQGQSSLRFQFRSEANRNDALRKVREAVEQLPMLSPPSTPSSRSLVFVSRSNSPSSTPTPNSSFSAPTTPASPATPSARRSSAILAPISRTVNHPARRKIRMNSDLILRLPKAVNLPSNLFYSMPPMHFVCFTIGSRGDVQPYIALGLGLIKDGHKVTIVTHKEYKKWVEDFGIGHRTAGGDPGQLMKLSVENKMFSPQFFKESILNFRSWLDQLLRDAWEQCSDAQVLLESPYSFAGVHIAEALSIPYFRVCTMPWTKTTQFPHPFISPPVETPKFNRISYVLFDNVIWAATAQQINRWRREVLHLEPTDMTHSAQAKIPIMYNFSSSVVPKPMDWTEMAYPSGYWFLDNPDGSNWTPSPSLLSFMSQARTDGKPLVYIGFGSITVPNPAEVTQRIFAAVVKSGVRAIISKGWSARMTQQGDLTGKPVEVDAVPEECHVLNEIPHDWLFPKVDAALHHGGAGTTSASLRAGIPTLIKPWFGDQFFWASRVQKLGVRSSFFQHGTLLMSTDVHVKAGLKVPSLRVGDLADALTRATSDRIMKEKAAMVGEKIRSEDGVLNAIQFMYVYLPRATRTAQHLPAESVEVHQDLEVATVSRGGVEGDANPAGLRAIVTQYSHFSSCKLHS</sequence>
<dbReference type="InterPro" id="IPR010610">
    <property type="entry name" value="EryCIII-like_C"/>
</dbReference>
<feature type="region of interest" description="Disordered" evidence="2">
    <location>
        <begin position="98"/>
        <end position="122"/>
    </location>
</feature>
<dbReference type="PANTHER" id="PTHR48050">
    <property type="entry name" value="STEROL 3-BETA-GLUCOSYLTRANSFERASE"/>
    <property type="match status" value="1"/>
</dbReference>
<feature type="compositionally biased region" description="Acidic residues" evidence="2">
    <location>
        <begin position="103"/>
        <end position="113"/>
    </location>
</feature>
<keyword evidence="1" id="KW-0808">Transferase</keyword>
<dbReference type="InterPro" id="IPR050426">
    <property type="entry name" value="Glycosyltransferase_28"/>
</dbReference>
<dbReference type="EMBL" id="OZ037950">
    <property type="protein sequence ID" value="CAL1713007.1"/>
    <property type="molecule type" value="Genomic_DNA"/>
</dbReference>
<evidence type="ECO:0000256" key="1">
    <source>
        <dbReference type="ARBA" id="ARBA00022679"/>
    </source>
</evidence>
<dbReference type="CDD" id="cd03784">
    <property type="entry name" value="GT1_Gtf-like"/>
    <property type="match status" value="1"/>
</dbReference>
<dbReference type="Proteomes" id="UP001497453">
    <property type="component" value="Chromosome 7"/>
</dbReference>
<dbReference type="SUPFAM" id="SSF53756">
    <property type="entry name" value="UDP-Glycosyltransferase/glycogen phosphorylase"/>
    <property type="match status" value="1"/>
</dbReference>
<organism evidence="4 5">
    <name type="scientific">Somion occarium</name>
    <dbReference type="NCBI Taxonomy" id="3059160"/>
    <lineage>
        <taxon>Eukaryota</taxon>
        <taxon>Fungi</taxon>
        <taxon>Dikarya</taxon>
        <taxon>Basidiomycota</taxon>
        <taxon>Agaricomycotina</taxon>
        <taxon>Agaricomycetes</taxon>
        <taxon>Polyporales</taxon>
        <taxon>Cerrenaceae</taxon>
        <taxon>Somion</taxon>
    </lineage>
</organism>
<name>A0ABP1E1B7_9APHY</name>
<protein>
    <recommendedName>
        <fullName evidence="3">PH domain-containing protein</fullName>
    </recommendedName>
</protein>
<dbReference type="PANTHER" id="PTHR48050:SF26">
    <property type="entry name" value="STEROL 3-BETA-GLUCOSYLTRANSFERASE"/>
    <property type="match status" value="1"/>
</dbReference>
<proteinExistence type="predicted"/>
<dbReference type="Pfam" id="PF06722">
    <property type="entry name" value="EryCIII-like_C"/>
    <property type="match status" value="1"/>
</dbReference>
<feature type="domain" description="PH" evidence="3">
    <location>
        <begin position="209"/>
        <end position="310"/>
    </location>
</feature>
<accession>A0ABP1E1B7</accession>
<keyword evidence="5" id="KW-1185">Reference proteome</keyword>
<evidence type="ECO:0000256" key="2">
    <source>
        <dbReference type="SAM" id="MobiDB-lite"/>
    </source>
</evidence>